<gene>
    <name evidence="15" type="ORF">LXT13_04735</name>
</gene>
<name>A0ABS8XS93_9BURK</name>
<dbReference type="InterPro" id="IPR029026">
    <property type="entry name" value="tRNA_m1G_MTases_N"/>
</dbReference>
<keyword evidence="6 12" id="KW-0698">rRNA processing</keyword>
<protein>
    <recommendedName>
        <fullName evidence="4 12">Ribosomal RNA small subunit methyltransferase E</fullName>
        <ecNumber evidence="3 12">2.1.1.193</ecNumber>
    </recommendedName>
</protein>
<dbReference type="CDD" id="cd18084">
    <property type="entry name" value="RsmE-like"/>
    <property type="match status" value="1"/>
</dbReference>
<dbReference type="SUPFAM" id="SSF75217">
    <property type="entry name" value="alpha/beta knot"/>
    <property type="match status" value="1"/>
</dbReference>
<evidence type="ECO:0000256" key="12">
    <source>
        <dbReference type="PIRNR" id="PIRNR015601"/>
    </source>
</evidence>
<evidence type="ECO:0000313" key="15">
    <source>
        <dbReference type="EMBL" id="MCE4553752.1"/>
    </source>
</evidence>
<dbReference type="InterPro" id="IPR029028">
    <property type="entry name" value="Alpha/beta_knot_MTases"/>
</dbReference>
<evidence type="ECO:0000256" key="7">
    <source>
        <dbReference type="ARBA" id="ARBA00022603"/>
    </source>
</evidence>
<dbReference type="PANTHER" id="PTHR30027:SF3">
    <property type="entry name" value="16S RRNA (URACIL(1498)-N(3))-METHYLTRANSFERASE"/>
    <property type="match status" value="1"/>
</dbReference>
<dbReference type="InterPro" id="IPR046887">
    <property type="entry name" value="RsmE_PUA-like"/>
</dbReference>
<dbReference type="PANTHER" id="PTHR30027">
    <property type="entry name" value="RIBOSOMAL RNA SMALL SUBUNIT METHYLTRANSFERASE E"/>
    <property type="match status" value="1"/>
</dbReference>
<dbReference type="SUPFAM" id="SSF88697">
    <property type="entry name" value="PUA domain-like"/>
    <property type="match status" value="1"/>
</dbReference>
<evidence type="ECO:0000256" key="1">
    <source>
        <dbReference type="ARBA" id="ARBA00004496"/>
    </source>
</evidence>
<keyword evidence="16" id="KW-1185">Reference proteome</keyword>
<keyword evidence="7 12" id="KW-0489">Methyltransferase</keyword>
<dbReference type="Pfam" id="PF04452">
    <property type="entry name" value="Methyltrans_RNA"/>
    <property type="match status" value="1"/>
</dbReference>
<dbReference type="Gene3D" id="3.40.1280.10">
    <property type="match status" value="1"/>
</dbReference>
<dbReference type="GO" id="GO:0008168">
    <property type="term" value="F:methyltransferase activity"/>
    <property type="evidence" value="ECO:0007669"/>
    <property type="project" value="UniProtKB-KW"/>
</dbReference>
<reference evidence="15 16" key="1">
    <citation type="submission" date="2021-12" db="EMBL/GenBank/DDBJ databases">
        <title>Genome seq of P8.</title>
        <authorList>
            <person name="Seo T."/>
        </authorList>
    </citation>
    <scope>NUCLEOTIDE SEQUENCE [LARGE SCALE GENOMIC DNA]</scope>
    <source>
        <strain evidence="15 16">P8</strain>
    </source>
</reference>
<dbReference type="PIRSF" id="PIRSF015601">
    <property type="entry name" value="MTase_slr0722"/>
    <property type="match status" value="1"/>
</dbReference>
<keyword evidence="9 12" id="KW-0949">S-adenosyl-L-methionine</keyword>
<evidence type="ECO:0000256" key="11">
    <source>
        <dbReference type="ARBA" id="ARBA00047944"/>
    </source>
</evidence>
<keyword evidence="5 12" id="KW-0963">Cytoplasm</keyword>
<evidence type="ECO:0000256" key="3">
    <source>
        <dbReference type="ARBA" id="ARBA00012328"/>
    </source>
</evidence>
<dbReference type="Gene3D" id="2.40.240.20">
    <property type="entry name" value="Hypothetical PUA domain-like, domain 1"/>
    <property type="match status" value="1"/>
</dbReference>
<dbReference type="NCBIfam" id="NF008692">
    <property type="entry name" value="PRK11713.1-5"/>
    <property type="match status" value="1"/>
</dbReference>
<dbReference type="Proteomes" id="UP001200741">
    <property type="component" value="Unassembled WGS sequence"/>
</dbReference>
<dbReference type="Pfam" id="PF20260">
    <property type="entry name" value="PUA_4"/>
    <property type="match status" value="1"/>
</dbReference>
<comment type="similarity">
    <text evidence="2 12">Belongs to the RNA methyltransferase RsmE family.</text>
</comment>
<feature type="domain" description="Ribosomal RNA small subunit methyltransferase E methyltransferase" evidence="13">
    <location>
        <begin position="73"/>
        <end position="234"/>
    </location>
</feature>
<evidence type="ECO:0000256" key="9">
    <source>
        <dbReference type="ARBA" id="ARBA00022691"/>
    </source>
</evidence>
<evidence type="ECO:0000259" key="14">
    <source>
        <dbReference type="Pfam" id="PF20260"/>
    </source>
</evidence>
<evidence type="ECO:0000256" key="5">
    <source>
        <dbReference type="ARBA" id="ARBA00022490"/>
    </source>
</evidence>
<comment type="subcellular location">
    <subcellularLocation>
        <location evidence="1 12">Cytoplasm</location>
    </subcellularLocation>
</comment>
<dbReference type="EMBL" id="JAJTWU010000002">
    <property type="protein sequence ID" value="MCE4553752.1"/>
    <property type="molecule type" value="Genomic_DNA"/>
</dbReference>
<evidence type="ECO:0000256" key="10">
    <source>
        <dbReference type="ARBA" id="ARBA00025699"/>
    </source>
</evidence>
<dbReference type="GO" id="GO:0032259">
    <property type="term" value="P:methylation"/>
    <property type="evidence" value="ECO:0007669"/>
    <property type="project" value="UniProtKB-KW"/>
</dbReference>
<evidence type="ECO:0000313" key="16">
    <source>
        <dbReference type="Proteomes" id="UP001200741"/>
    </source>
</evidence>
<evidence type="ECO:0000259" key="13">
    <source>
        <dbReference type="Pfam" id="PF04452"/>
    </source>
</evidence>
<evidence type="ECO:0000256" key="4">
    <source>
        <dbReference type="ARBA" id="ARBA00013673"/>
    </source>
</evidence>
<sequence length="238" mass="25030">MPRFFVDIPLTSPGEVSLSPGAARHVQVLRLQPGDALTLFDGSGLEWQAVVTAMGRSEVRVNLVAATQPRRELDRAVTLAVVMPANDRMDFIVEKATELGAAVLQPLVAERSVLRLAGERADKKRAHWQGVAIAAAEQSGRTVPLRVEPVLPLSAWLAALPAPAADEWRGVLSPRAVAPLAPIAAARASFLSGPEGGLSDAEEDAARARGFAAVTLGPRILRADTAPLAVLAWLALGA</sequence>
<keyword evidence="8 12" id="KW-0808">Transferase</keyword>
<evidence type="ECO:0000256" key="6">
    <source>
        <dbReference type="ARBA" id="ARBA00022552"/>
    </source>
</evidence>
<evidence type="ECO:0000256" key="2">
    <source>
        <dbReference type="ARBA" id="ARBA00005528"/>
    </source>
</evidence>
<feature type="domain" description="Ribosomal RNA small subunit methyltransferase E PUA-like" evidence="14">
    <location>
        <begin position="22"/>
        <end position="63"/>
    </location>
</feature>
<dbReference type="NCBIfam" id="TIGR00046">
    <property type="entry name" value="RsmE family RNA methyltransferase"/>
    <property type="match status" value="1"/>
</dbReference>
<comment type="function">
    <text evidence="10 12">Specifically methylates the N3 position of the uracil ring of uridine 1498 (m3U1498) in 16S rRNA. Acts on the fully assembled 30S ribosomal subunit.</text>
</comment>
<comment type="catalytic activity">
    <reaction evidence="11 12">
        <text>uridine(1498) in 16S rRNA + S-adenosyl-L-methionine = N(3)-methyluridine(1498) in 16S rRNA + S-adenosyl-L-homocysteine + H(+)</text>
        <dbReference type="Rhea" id="RHEA:42920"/>
        <dbReference type="Rhea" id="RHEA-COMP:10283"/>
        <dbReference type="Rhea" id="RHEA-COMP:10284"/>
        <dbReference type="ChEBI" id="CHEBI:15378"/>
        <dbReference type="ChEBI" id="CHEBI:57856"/>
        <dbReference type="ChEBI" id="CHEBI:59789"/>
        <dbReference type="ChEBI" id="CHEBI:65315"/>
        <dbReference type="ChEBI" id="CHEBI:74502"/>
        <dbReference type="EC" id="2.1.1.193"/>
    </reaction>
</comment>
<dbReference type="EC" id="2.1.1.193" evidence="3 12"/>
<dbReference type="InterPro" id="IPR015947">
    <property type="entry name" value="PUA-like_sf"/>
</dbReference>
<proteinExistence type="inferred from homology"/>
<dbReference type="InterPro" id="IPR046886">
    <property type="entry name" value="RsmE_MTase_dom"/>
</dbReference>
<comment type="caution">
    <text evidence="15">The sequence shown here is derived from an EMBL/GenBank/DDBJ whole genome shotgun (WGS) entry which is preliminary data.</text>
</comment>
<dbReference type="RefSeq" id="WP_233370467.1">
    <property type="nucleotide sequence ID" value="NZ_JAJTWU010000002.1"/>
</dbReference>
<organism evidence="15 16">
    <name type="scientific">Pelomonas cellulosilytica</name>
    <dbReference type="NCBI Taxonomy" id="2906762"/>
    <lineage>
        <taxon>Bacteria</taxon>
        <taxon>Pseudomonadati</taxon>
        <taxon>Pseudomonadota</taxon>
        <taxon>Betaproteobacteria</taxon>
        <taxon>Burkholderiales</taxon>
        <taxon>Sphaerotilaceae</taxon>
        <taxon>Roseateles</taxon>
    </lineage>
</organism>
<dbReference type="InterPro" id="IPR006700">
    <property type="entry name" value="RsmE"/>
</dbReference>
<accession>A0ABS8XS93</accession>
<evidence type="ECO:0000256" key="8">
    <source>
        <dbReference type="ARBA" id="ARBA00022679"/>
    </source>
</evidence>